<gene>
    <name evidence="2" type="ORF">PVAND_015056</name>
</gene>
<proteinExistence type="predicted"/>
<dbReference type="EMBL" id="JADBJN010000004">
    <property type="protein sequence ID" value="KAG5667056.1"/>
    <property type="molecule type" value="Genomic_DNA"/>
</dbReference>
<comment type="caution">
    <text evidence="2">The sequence shown here is derived from an EMBL/GenBank/DDBJ whole genome shotgun (WGS) entry which is preliminary data.</text>
</comment>
<evidence type="ECO:0000313" key="2">
    <source>
        <dbReference type="EMBL" id="KAG5667056.1"/>
    </source>
</evidence>
<feature type="region of interest" description="Disordered" evidence="1">
    <location>
        <begin position="74"/>
        <end position="98"/>
    </location>
</feature>
<protein>
    <submittedName>
        <fullName evidence="2">Uncharacterized protein</fullName>
    </submittedName>
</protein>
<organism evidence="2 3">
    <name type="scientific">Polypedilum vanderplanki</name>
    <name type="common">Sleeping chironomid midge</name>
    <dbReference type="NCBI Taxonomy" id="319348"/>
    <lineage>
        <taxon>Eukaryota</taxon>
        <taxon>Metazoa</taxon>
        <taxon>Ecdysozoa</taxon>
        <taxon>Arthropoda</taxon>
        <taxon>Hexapoda</taxon>
        <taxon>Insecta</taxon>
        <taxon>Pterygota</taxon>
        <taxon>Neoptera</taxon>
        <taxon>Endopterygota</taxon>
        <taxon>Diptera</taxon>
        <taxon>Nematocera</taxon>
        <taxon>Chironomoidea</taxon>
        <taxon>Chironomidae</taxon>
        <taxon>Chironominae</taxon>
        <taxon>Polypedilum</taxon>
        <taxon>Polypedilum</taxon>
    </lineage>
</organism>
<evidence type="ECO:0000313" key="3">
    <source>
        <dbReference type="Proteomes" id="UP001107558"/>
    </source>
</evidence>
<feature type="compositionally biased region" description="Basic and acidic residues" evidence="1">
    <location>
        <begin position="89"/>
        <end position="98"/>
    </location>
</feature>
<sequence>MKQHSPYYLRRNSPPFQTTYLDIAPLFIFFCSHHRKPLCTPAFRNFGNRLSPPPPRQKNALQLKKTFYYKINSHPTARHHGKPPPLNKLQEHHFTTLS</sequence>
<keyword evidence="3" id="KW-1185">Reference proteome</keyword>
<reference evidence="2" key="1">
    <citation type="submission" date="2021-03" db="EMBL/GenBank/DDBJ databases">
        <title>Chromosome level genome of the anhydrobiotic midge Polypedilum vanderplanki.</title>
        <authorList>
            <person name="Yoshida Y."/>
            <person name="Kikawada T."/>
            <person name="Gusev O."/>
        </authorList>
    </citation>
    <scope>NUCLEOTIDE SEQUENCE</scope>
    <source>
        <strain evidence="2">NIAS01</strain>
        <tissue evidence="2">Whole body or cell culture</tissue>
    </source>
</reference>
<dbReference type="AlphaFoldDB" id="A0A9J6BBW6"/>
<dbReference type="Proteomes" id="UP001107558">
    <property type="component" value="Chromosome 4"/>
</dbReference>
<accession>A0A9J6BBW6</accession>
<evidence type="ECO:0000256" key="1">
    <source>
        <dbReference type="SAM" id="MobiDB-lite"/>
    </source>
</evidence>
<name>A0A9J6BBW6_POLVA</name>